<protein>
    <submittedName>
        <fullName evidence="2">Cupin-like domain-containing protein</fullName>
    </submittedName>
</protein>
<dbReference type="GO" id="GO:0045905">
    <property type="term" value="P:positive regulation of translational termination"/>
    <property type="evidence" value="ECO:0007669"/>
    <property type="project" value="TreeGrafter"/>
</dbReference>
<dbReference type="PANTHER" id="PTHR12480">
    <property type="entry name" value="ARGININE DEMETHYLASE AND LYSYL-HYDROXYLASE JMJD"/>
    <property type="match status" value="1"/>
</dbReference>
<dbReference type="AlphaFoldDB" id="A0A4R0NME8"/>
<comment type="caution">
    <text evidence="2">The sequence shown here is derived from an EMBL/GenBank/DDBJ whole genome shotgun (WGS) entry which is preliminary data.</text>
</comment>
<feature type="domain" description="JmjC" evidence="1">
    <location>
        <begin position="111"/>
        <end position="267"/>
    </location>
</feature>
<dbReference type="InterPro" id="IPR041667">
    <property type="entry name" value="Cupin_8"/>
</dbReference>
<dbReference type="SMART" id="SM00558">
    <property type="entry name" value="JmjC"/>
    <property type="match status" value="1"/>
</dbReference>
<dbReference type="GO" id="GO:0005737">
    <property type="term" value="C:cytoplasm"/>
    <property type="evidence" value="ECO:0007669"/>
    <property type="project" value="TreeGrafter"/>
</dbReference>
<keyword evidence="3" id="KW-1185">Reference proteome</keyword>
<evidence type="ECO:0000313" key="2">
    <source>
        <dbReference type="EMBL" id="TCD02001.1"/>
    </source>
</evidence>
<dbReference type="InterPro" id="IPR050910">
    <property type="entry name" value="JMJD6_ArgDemeth/LysHydrox"/>
</dbReference>
<evidence type="ECO:0000313" key="3">
    <source>
        <dbReference type="Proteomes" id="UP000291485"/>
    </source>
</evidence>
<dbReference type="InterPro" id="IPR003347">
    <property type="entry name" value="JmjC_dom"/>
</dbReference>
<gene>
    <name evidence="2" type="ORF">EZ449_19590</name>
</gene>
<dbReference type="EMBL" id="SJSN01000019">
    <property type="protein sequence ID" value="TCD02001.1"/>
    <property type="molecule type" value="Genomic_DNA"/>
</dbReference>
<sequence length="297" mass="34208">MLGLNFGTINPTNMSIQAVEKRSSISYQEFIEEHLKKGIPVVFKNASSAWPKKSFDPAFFEQNFGDRTINFEGRTYNIKEILELIKNSTPENPAPYPISFELPEDLPDFLEHINPIHMNYATPNWFQSDIFPYGKFGKNINLFFGGQGNQYSLHKDFYHTNAWITQLHGKKKFVLFPGDQDEFLYAGKNGYSNFLSPVNIMKPDYEKYPKFRHAKALEVILSPGETLFIPNGIWHTTVAEEANISLIFDQLNRSNYGAWRKDMFHIKRNENLGKAVLNYGFAVAAGTTCRLKEYFKS</sequence>
<proteinExistence type="predicted"/>
<reference evidence="2 3" key="1">
    <citation type="submission" date="2019-02" db="EMBL/GenBank/DDBJ databases">
        <title>Pedobacter sp. RP-3-11 sp. nov., isolated from Arctic soil.</title>
        <authorList>
            <person name="Dahal R.H."/>
        </authorList>
    </citation>
    <scope>NUCLEOTIDE SEQUENCE [LARGE SCALE GENOMIC DNA]</scope>
    <source>
        <strain evidence="2 3">RP-3-11</strain>
    </source>
</reference>
<organism evidence="2 3">
    <name type="scientific">Pedobacter frigidisoli</name>
    <dbReference type="NCBI Taxonomy" id="2530455"/>
    <lineage>
        <taxon>Bacteria</taxon>
        <taxon>Pseudomonadati</taxon>
        <taxon>Bacteroidota</taxon>
        <taxon>Sphingobacteriia</taxon>
        <taxon>Sphingobacteriales</taxon>
        <taxon>Sphingobacteriaceae</taxon>
        <taxon>Pedobacter</taxon>
    </lineage>
</organism>
<name>A0A4R0NME8_9SPHI</name>
<dbReference type="PROSITE" id="PS51184">
    <property type="entry name" value="JMJC"/>
    <property type="match status" value="1"/>
</dbReference>
<dbReference type="SUPFAM" id="SSF51197">
    <property type="entry name" value="Clavaminate synthase-like"/>
    <property type="match status" value="1"/>
</dbReference>
<dbReference type="Proteomes" id="UP000291485">
    <property type="component" value="Unassembled WGS sequence"/>
</dbReference>
<dbReference type="GO" id="GO:0016706">
    <property type="term" value="F:2-oxoglutarate-dependent dioxygenase activity"/>
    <property type="evidence" value="ECO:0007669"/>
    <property type="project" value="TreeGrafter"/>
</dbReference>
<dbReference type="Pfam" id="PF13621">
    <property type="entry name" value="Cupin_8"/>
    <property type="match status" value="1"/>
</dbReference>
<evidence type="ECO:0000259" key="1">
    <source>
        <dbReference type="PROSITE" id="PS51184"/>
    </source>
</evidence>
<dbReference type="PANTHER" id="PTHR12480:SF6">
    <property type="entry name" value="2-OXOGLUTARATE AND IRON-DEPENDENT OXYGENASE JMJD4"/>
    <property type="match status" value="1"/>
</dbReference>
<dbReference type="OrthoDB" id="2942327at2"/>
<accession>A0A4R0NME8</accession>
<dbReference type="Gene3D" id="2.60.120.650">
    <property type="entry name" value="Cupin"/>
    <property type="match status" value="1"/>
</dbReference>
<dbReference type="GO" id="GO:0043565">
    <property type="term" value="F:sequence-specific DNA binding"/>
    <property type="evidence" value="ECO:0007669"/>
    <property type="project" value="TreeGrafter"/>
</dbReference>